<evidence type="ECO:0000256" key="2">
    <source>
        <dbReference type="ARBA" id="ARBA00022695"/>
    </source>
</evidence>
<sequence>MGRSVTPAKKTLAIRPDPGGLKLRTAMVMAAGLGKRMRPLTATRPKPLVELNGKALLDHALDRLRSAGITRAVVNVHYLADSLEAHLKSRAGDLEIVISDERAELMETGGGLVKALPLIPDDPFLCVNSDNLWVDGPIDAIRLLSARWDPDTMDALLLVVPLARANCHGGQGDFNMDPQGRITGRRVRGKVAPFVYTGIQIVSHRLLRDAPEGPFSTMLFWERAIAEGRLYGLVHQGLWFDVGTPVAIKKTEAMLAYG</sequence>
<keyword evidence="5" id="KW-1185">Reference proteome</keyword>
<name>A0A7W9AK92_9SPHN</name>
<accession>A0A7W9AK92</accession>
<dbReference type="EC" id="2.7.7.-" evidence="4"/>
<evidence type="ECO:0000313" key="4">
    <source>
        <dbReference type="EMBL" id="MBB5687205.1"/>
    </source>
</evidence>
<feature type="domain" description="Nucleotidyl transferase" evidence="3">
    <location>
        <begin position="26"/>
        <end position="143"/>
    </location>
</feature>
<dbReference type="InterPro" id="IPR029044">
    <property type="entry name" value="Nucleotide-diphossugar_trans"/>
</dbReference>
<dbReference type="Pfam" id="PF00483">
    <property type="entry name" value="NTP_transferase"/>
    <property type="match status" value="1"/>
</dbReference>
<evidence type="ECO:0000256" key="1">
    <source>
        <dbReference type="ARBA" id="ARBA00022679"/>
    </source>
</evidence>
<organism evidence="4 5">
    <name type="scientific">Sphingobium boeckii</name>
    <dbReference type="NCBI Taxonomy" id="1082345"/>
    <lineage>
        <taxon>Bacteria</taxon>
        <taxon>Pseudomonadati</taxon>
        <taxon>Pseudomonadota</taxon>
        <taxon>Alphaproteobacteria</taxon>
        <taxon>Sphingomonadales</taxon>
        <taxon>Sphingomonadaceae</taxon>
        <taxon>Sphingobium</taxon>
    </lineage>
</organism>
<dbReference type="SUPFAM" id="SSF53448">
    <property type="entry name" value="Nucleotide-diphospho-sugar transferases"/>
    <property type="match status" value="1"/>
</dbReference>
<keyword evidence="2 4" id="KW-0548">Nucleotidyltransferase</keyword>
<evidence type="ECO:0000259" key="3">
    <source>
        <dbReference type="Pfam" id="PF00483"/>
    </source>
</evidence>
<comment type="caution">
    <text evidence="4">The sequence shown here is derived from an EMBL/GenBank/DDBJ whole genome shotgun (WGS) entry which is preliminary data.</text>
</comment>
<keyword evidence="1 4" id="KW-0808">Transferase</keyword>
<dbReference type="GO" id="GO:0016779">
    <property type="term" value="F:nucleotidyltransferase activity"/>
    <property type="evidence" value="ECO:0007669"/>
    <property type="project" value="UniProtKB-KW"/>
</dbReference>
<protein>
    <submittedName>
        <fullName evidence="4">MurNAc alpha-1-phosphate uridylyltransferase</fullName>
        <ecNumber evidence="4">2.7.7.-</ecNumber>
    </submittedName>
</protein>
<evidence type="ECO:0000313" key="5">
    <source>
        <dbReference type="Proteomes" id="UP000549617"/>
    </source>
</evidence>
<dbReference type="Gene3D" id="3.90.550.10">
    <property type="entry name" value="Spore Coat Polysaccharide Biosynthesis Protein SpsA, Chain A"/>
    <property type="match status" value="1"/>
</dbReference>
<gene>
    <name evidence="4" type="ORF">FHS49_003233</name>
</gene>
<dbReference type="PANTHER" id="PTHR43584">
    <property type="entry name" value="NUCLEOTIDYL TRANSFERASE"/>
    <property type="match status" value="1"/>
</dbReference>
<dbReference type="EMBL" id="JACIJC010000005">
    <property type="protein sequence ID" value="MBB5687205.1"/>
    <property type="molecule type" value="Genomic_DNA"/>
</dbReference>
<dbReference type="Proteomes" id="UP000549617">
    <property type="component" value="Unassembled WGS sequence"/>
</dbReference>
<dbReference type="AlphaFoldDB" id="A0A7W9AK92"/>
<dbReference type="InterPro" id="IPR005835">
    <property type="entry name" value="NTP_transferase_dom"/>
</dbReference>
<dbReference type="RefSeq" id="WP_184020442.1">
    <property type="nucleotide sequence ID" value="NZ_JACIJC010000005.1"/>
</dbReference>
<dbReference type="CDD" id="cd06422">
    <property type="entry name" value="NTP_transferase_like_1"/>
    <property type="match status" value="1"/>
</dbReference>
<proteinExistence type="predicted"/>
<reference evidence="4 5" key="1">
    <citation type="submission" date="2020-08" db="EMBL/GenBank/DDBJ databases">
        <title>Genomic Encyclopedia of Type Strains, Phase IV (KMG-IV): sequencing the most valuable type-strain genomes for metagenomic binning, comparative biology and taxonomic classification.</title>
        <authorList>
            <person name="Goeker M."/>
        </authorList>
    </citation>
    <scope>NUCLEOTIDE SEQUENCE [LARGE SCALE GENOMIC DNA]</scope>
    <source>
        <strain evidence="4 5">DSM 25079</strain>
    </source>
</reference>
<dbReference type="InterPro" id="IPR050065">
    <property type="entry name" value="GlmU-like"/>
</dbReference>
<dbReference type="PANTHER" id="PTHR43584:SF8">
    <property type="entry name" value="N-ACETYLMURAMATE ALPHA-1-PHOSPHATE URIDYLYLTRANSFERASE"/>
    <property type="match status" value="1"/>
</dbReference>